<dbReference type="PANTHER" id="PTHR30595">
    <property type="entry name" value="GLPR-RELATED TRANSCRIPTIONAL REPRESSOR"/>
    <property type="match status" value="1"/>
</dbReference>
<dbReference type="InterPro" id="IPR038461">
    <property type="entry name" value="Schlafen_AlbA_2_dom_sf"/>
</dbReference>
<evidence type="ECO:0000313" key="5">
    <source>
        <dbReference type="Proteomes" id="UP001500454"/>
    </source>
</evidence>
<dbReference type="InterPro" id="IPR001034">
    <property type="entry name" value="DeoR_HTH"/>
</dbReference>
<feature type="domain" description="HTH deoR-type" evidence="3">
    <location>
        <begin position="420"/>
        <end position="474"/>
    </location>
</feature>
<dbReference type="SUPFAM" id="SSF46785">
    <property type="entry name" value="Winged helix' DNA-binding domain"/>
    <property type="match status" value="1"/>
</dbReference>
<keyword evidence="1" id="KW-0805">Transcription regulation</keyword>
<dbReference type="Pfam" id="PF13749">
    <property type="entry name" value="HATPase_c_4"/>
    <property type="match status" value="1"/>
</dbReference>
<dbReference type="Pfam" id="PF04326">
    <property type="entry name" value="SLFN_AlbA_2"/>
    <property type="match status" value="1"/>
</dbReference>
<evidence type="ECO:0000256" key="1">
    <source>
        <dbReference type="ARBA" id="ARBA00023015"/>
    </source>
</evidence>
<dbReference type="InterPro" id="IPR038475">
    <property type="entry name" value="RecG_C_sf"/>
</dbReference>
<dbReference type="RefSeq" id="WP_345224210.1">
    <property type="nucleotide sequence ID" value="NZ_BAABHA010000006.1"/>
</dbReference>
<dbReference type="Gene3D" id="3.30.950.30">
    <property type="entry name" value="Schlafen, AAA domain"/>
    <property type="match status" value="1"/>
</dbReference>
<evidence type="ECO:0000313" key="4">
    <source>
        <dbReference type="EMBL" id="GAA4382278.1"/>
    </source>
</evidence>
<dbReference type="Proteomes" id="UP001500454">
    <property type="component" value="Unassembled WGS sequence"/>
</dbReference>
<reference evidence="5" key="1">
    <citation type="journal article" date="2019" name="Int. J. Syst. Evol. Microbiol.">
        <title>The Global Catalogue of Microorganisms (GCM) 10K type strain sequencing project: providing services to taxonomists for standard genome sequencing and annotation.</title>
        <authorList>
            <consortium name="The Broad Institute Genomics Platform"/>
            <consortium name="The Broad Institute Genome Sequencing Center for Infectious Disease"/>
            <person name="Wu L."/>
            <person name="Ma J."/>
        </authorList>
    </citation>
    <scope>NUCLEOTIDE SEQUENCE [LARGE SCALE GENOMIC DNA]</scope>
    <source>
        <strain evidence="5">JCM 17924</strain>
    </source>
</reference>
<dbReference type="InterPro" id="IPR013196">
    <property type="entry name" value="HTH_11"/>
</dbReference>
<proteinExistence type="predicted"/>
<keyword evidence="5" id="KW-1185">Reference proteome</keyword>
<evidence type="ECO:0000256" key="2">
    <source>
        <dbReference type="ARBA" id="ARBA00023163"/>
    </source>
</evidence>
<accession>A0ABP8IZQ4</accession>
<name>A0ABP8IZQ4_9BACT</name>
<dbReference type="PANTHER" id="PTHR30595:SF6">
    <property type="entry name" value="SCHLAFEN ALBA-2 DOMAIN-CONTAINING PROTEIN"/>
    <property type="match status" value="1"/>
</dbReference>
<dbReference type="Gene3D" id="3.30.565.60">
    <property type="match status" value="1"/>
</dbReference>
<organism evidence="4 5">
    <name type="scientific">Hymenobacter koreensis</name>
    <dbReference type="NCBI Taxonomy" id="1084523"/>
    <lineage>
        <taxon>Bacteria</taxon>
        <taxon>Pseudomonadati</taxon>
        <taxon>Bacteroidota</taxon>
        <taxon>Cytophagia</taxon>
        <taxon>Cytophagales</taxon>
        <taxon>Hymenobacteraceae</taxon>
        <taxon>Hymenobacter</taxon>
    </lineage>
</organism>
<gene>
    <name evidence="4" type="ORF">GCM10023186_22350</name>
</gene>
<dbReference type="InterPro" id="IPR007421">
    <property type="entry name" value="Schlafen_AlbA_2_dom"/>
</dbReference>
<evidence type="ECO:0000259" key="3">
    <source>
        <dbReference type="PROSITE" id="PS51000"/>
    </source>
</evidence>
<dbReference type="Gene3D" id="1.10.10.10">
    <property type="entry name" value="Winged helix-like DNA-binding domain superfamily/Winged helix DNA-binding domain"/>
    <property type="match status" value="1"/>
</dbReference>
<dbReference type="InterPro" id="IPR036388">
    <property type="entry name" value="WH-like_DNA-bd_sf"/>
</dbReference>
<dbReference type="Pfam" id="PF08279">
    <property type="entry name" value="HTH_11"/>
    <property type="match status" value="1"/>
</dbReference>
<dbReference type="PROSITE" id="PS51000">
    <property type="entry name" value="HTH_DEOR_2"/>
    <property type="match status" value="1"/>
</dbReference>
<keyword evidence="2" id="KW-0804">Transcription</keyword>
<protein>
    <submittedName>
        <fullName evidence="4">DNA binding domain-containing protein</fullName>
    </submittedName>
</protein>
<dbReference type="EMBL" id="BAABHA010000006">
    <property type="protein sequence ID" value="GAA4382278.1"/>
    <property type="molecule type" value="Genomic_DNA"/>
</dbReference>
<sequence length="486" mass="55706">MALVAQELRHIIAQGEGISVEFKQALRGLPRDAFETVCAFLNRQGGYLILGVRDDGHLQGVVPELVDQLKRDFATLSNNPNKLHPPMLLELTELRLDEQLLLYVYVPQSSQVHRCDNIVYDRGHEGDFRVLSDADISQLYVRKSSFYTEGRIYPFLQMEDFKPELLPRVRTLIRNNRPNHPWLALDDMELMRQSGLWKRDYQTGQTGFTLAATLLLGRDEVIHNVLPHYRIDALVRRVDLDRYDDRIDIRTNLIDGYSQLMNFAERHLPDKFFLQQGQRRSLREFIFREVVGNLIVHREYINPTPASFIVYSDRVEVRNANKPTHYGPINPEQFAPFPKNPTIANFFGQLGRVDELGSGIRNVTIGLREYAPGQQAHFIEEDVFKTVIPIPNLSNNRSTDLALVQEAGIVLSDLDLPRAMRTRMIYALEILGKSGGQTSSQLAAQLNVTGRTIRRDMAILREHELVVLNGNAYELHEAWNQLDEGT</sequence>
<dbReference type="InterPro" id="IPR036390">
    <property type="entry name" value="WH_DNA-bd_sf"/>
</dbReference>
<comment type="caution">
    <text evidence="4">The sequence shown here is derived from an EMBL/GenBank/DDBJ whole genome shotgun (WGS) entry which is preliminary data.</text>
</comment>